<comment type="caution">
    <text evidence="1">The sequence shown here is derived from an EMBL/GenBank/DDBJ whole genome shotgun (WGS) entry which is preliminary data.</text>
</comment>
<evidence type="ECO:0000313" key="1">
    <source>
        <dbReference type="EMBL" id="GMH02710.1"/>
    </source>
</evidence>
<gene>
    <name evidence="1" type="ORF">Nepgr_004549</name>
</gene>
<reference evidence="1" key="1">
    <citation type="submission" date="2023-05" db="EMBL/GenBank/DDBJ databases">
        <title>Nepenthes gracilis genome sequencing.</title>
        <authorList>
            <person name="Fukushima K."/>
        </authorList>
    </citation>
    <scope>NUCLEOTIDE SEQUENCE</scope>
    <source>
        <strain evidence="1">SING2019-196</strain>
    </source>
</reference>
<dbReference type="Proteomes" id="UP001279734">
    <property type="component" value="Unassembled WGS sequence"/>
</dbReference>
<protein>
    <submittedName>
        <fullName evidence="1">Uncharacterized protein</fullName>
    </submittedName>
</protein>
<evidence type="ECO:0000313" key="2">
    <source>
        <dbReference type="Proteomes" id="UP001279734"/>
    </source>
</evidence>
<accession>A0AAD3S1M5</accession>
<proteinExistence type="predicted"/>
<keyword evidence="2" id="KW-1185">Reference proteome</keyword>
<name>A0AAD3S1M5_NEPGR</name>
<sequence length="75" mass="8625">MNSLLALVAIVSVADEKLVFWARRDRELKFTAAGWKHDCHGRWYRDGNAELTSMKKIQIFILHDERADHVKSSAA</sequence>
<dbReference type="AlphaFoldDB" id="A0AAD3S1M5"/>
<dbReference type="EMBL" id="BSYO01000004">
    <property type="protein sequence ID" value="GMH02710.1"/>
    <property type="molecule type" value="Genomic_DNA"/>
</dbReference>
<organism evidence="1 2">
    <name type="scientific">Nepenthes gracilis</name>
    <name type="common">Slender pitcher plant</name>
    <dbReference type="NCBI Taxonomy" id="150966"/>
    <lineage>
        <taxon>Eukaryota</taxon>
        <taxon>Viridiplantae</taxon>
        <taxon>Streptophyta</taxon>
        <taxon>Embryophyta</taxon>
        <taxon>Tracheophyta</taxon>
        <taxon>Spermatophyta</taxon>
        <taxon>Magnoliopsida</taxon>
        <taxon>eudicotyledons</taxon>
        <taxon>Gunneridae</taxon>
        <taxon>Pentapetalae</taxon>
        <taxon>Caryophyllales</taxon>
        <taxon>Nepenthaceae</taxon>
        <taxon>Nepenthes</taxon>
    </lineage>
</organism>